<proteinExistence type="predicted"/>
<dbReference type="RefSeq" id="WP_307409347.1">
    <property type="nucleotide sequence ID" value="NZ_JAUSUR010000005.1"/>
</dbReference>
<organism evidence="1 2">
    <name type="scientific">Breznakia pachnodae</name>
    <dbReference type="NCBI Taxonomy" id="265178"/>
    <lineage>
        <taxon>Bacteria</taxon>
        <taxon>Bacillati</taxon>
        <taxon>Bacillota</taxon>
        <taxon>Erysipelotrichia</taxon>
        <taxon>Erysipelotrichales</taxon>
        <taxon>Erysipelotrichaceae</taxon>
        <taxon>Breznakia</taxon>
    </lineage>
</organism>
<evidence type="ECO:0000313" key="1">
    <source>
        <dbReference type="EMBL" id="MDQ0362069.1"/>
    </source>
</evidence>
<sequence>MRLVLDTTTCSDMTFEEVVDFASENKFTSLEVSCCPRWKSHRKTTDACHIDVENINYAMSMEIKKYCKDKNIEISALSYQPSVVEVNEENCDEYIQHLYKMIDAAHLLGISKIITIITCNQTKKYYYTMEIDKKTWNPIYLYANDKKVELLLKTNEY</sequence>
<reference evidence="1 2" key="1">
    <citation type="submission" date="2023-07" db="EMBL/GenBank/DDBJ databases">
        <title>Genomic Encyclopedia of Type Strains, Phase IV (KMG-IV): sequencing the most valuable type-strain genomes for metagenomic binning, comparative biology and taxonomic classification.</title>
        <authorList>
            <person name="Goeker M."/>
        </authorList>
    </citation>
    <scope>NUCLEOTIDE SEQUENCE [LARGE SCALE GENOMIC DNA]</scope>
    <source>
        <strain evidence="1 2">DSM 16784</strain>
    </source>
</reference>
<dbReference type="EMBL" id="JAUSUR010000005">
    <property type="protein sequence ID" value="MDQ0362069.1"/>
    <property type="molecule type" value="Genomic_DNA"/>
</dbReference>
<dbReference type="Gene3D" id="3.20.20.150">
    <property type="entry name" value="Divalent-metal-dependent TIM barrel enzymes"/>
    <property type="match status" value="1"/>
</dbReference>
<dbReference type="SUPFAM" id="SSF51658">
    <property type="entry name" value="Xylose isomerase-like"/>
    <property type="match status" value="1"/>
</dbReference>
<dbReference type="Proteomes" id="UP001230220">
    <property type="component" value="Unassembled WGS sequence"/>
</dbReference>
<gene>
    <name evidence="1" type="ORF">J2S15_002822</name>
</gene>
<dbReference type="GO" id="GO:0016853">
    <property type="term" value="F:isomerase activity"/>
    <property type="evidence" value="ECO:0007669"/>
    <property type="project" value="UniProtKB-KW"/>
</dbReference>
<evidence type="ECO:0000313" key="2">
    <source>
        <dbReference type="Proteomes" id="UP001230220"/>
    </source>
</evidence>
<keyword evidence="2" id="KW-1185">Reference proteome</keyword>
<name>A0ABU0E594_9FIRM</name>
<accession>A0ABU0E594</accession>
<dbReference type="InterPro" id="IPR036237">
    <property type="entry name" value="Xyl_isomerase-like_sf"/>
</dbReference>
<protein>
    <submittedName>
        <fullName evidence="1">Sugar phosphate isomerase/epimerase</fullName>
    </submittedName>
</protein>
<keyword evidence="1" id="KW-0413">Isomerase</keyword>
<comment type="caution">
    <text evidence="1">The sequence shown here is derived from an EMBL/GenBank/DDBJ whole genome shotgun (WGS) entry which is preliminary data.</text>
</comment>